<protein>
    <submittedName>
        <fullName evidence="2">Uncharacterized protein</fullName>
    </submittedName>
</protein>
<dbReference type="HOGENOM" id="CLU_449016_0_0_1"/>
<organism evidence="2 3">
    <name type="scientific">Tetraodon nigroviridis</name>
    <name type="common">Spotted green pufferfish</name>
    <name type="synonym">Chelonodon nigroviridis</name>
    <dbReference type="NCBI Taxonomy" id="99883"/>
    <lineage>
        <taxon>Eukaryota</taxon>
        <taxon>Metazoa</taxon>
        <taxon>Chordata</taxon>
        <taxon>Craniata</taxon>
        <taxon>Vertebrata</taxon>
        <taxon>Euteleostomi</taxon>
        <taxon>Actinopterygii</taxon>
        <taxon>Neopterygii</taxon>
        <taxon>Teleostei</taxon>
        <taxon>Neoteleostei</taxon>
        <taxon>Acanthomorphata</taxon>
        <taxon>Eupercaria</taxon>
        <taxon>Tetraodontiformes</taxon>
        <taxon>Tetradontoidea</taxon>
        <taxon>Tetraodontidae</taxon>
        <taxon>Tetraodon</taxon>
    </lineage>
</organism>
<proteinExistence type="predicted"/>
<evidence type="ECO:0000313" key="2">
    <source>
        <dbReference type="Ensembl" id="ENSTNIP00000012915.1"/>
    </source>
</evidence>
<reference evidence="2" key="3">
    <citation type="submission" date="2025-09" db="UniProtKB">
        <authorList>
            <consortium name="Ensembl"/>
        </authorList>
    </citation>
    <scope>IDENTIFICATION</scope>
</reference>
<accession>H3CXD0</accession>
<feature type="compositionally biased region" description="Basic and acidic residues" evidence="1">
    <location>
        <begin position="242"/>
        <end position="270"/>
    </location>
</feature>
<feature type="compositionally biased region" description="Basic and acidic residues" evidence="1">
    <location>
        <begin position="217"/>
        <end position="234"/>
    </location>
</feature>
<feature type="compositionally biased region" description="Basic and acidic residues" evidence="1">
    <location>
        <begin position="433"/>
        <end position="443"/>
    </location>
</feature>
<dbReference type="FunCoup" id="H3CXD0">
    <property type="interactions" value="45"/>
</dbReference>
<feature type="compositionally biased region" description="Basic and acidic residues" evidence="1">
    <location>
        <begin position="178"/>
        <end position="199"/>
    </location>
</feature>
<reference evidence="2" key="2">
    <citation type="submission" date="2025-08" db="UniProtKB">
        <authorList>
            <consortium name="Ensembl"/>
        </authorList>
    </citation>
    <scope>IDENTIFICATION</scope>
</reference>
<keyword evidence="3" id="KW-1185">Reference proteome</keyword>
<dbReference type="Proteomes" id="UP000007303">
    <property type="component" value="Unassembled WGS sequence"/>
</dbReference>
<dbReference type="InParanoid" id="H3CXD0"/>
<feature type="region of interest" description="Disordered" evidence="1">
    <location>
        <begin position="1"/>
        <end position="349"/>
    </location>
</feature>
<evidence type="ECO:0000256" key="1">
    <source>
        <dbReference type="SAM" id="MobiDB-lite"/>
    </source>
</evidence>
<feature type="compositionally biased region" description="Basic and acidic residues" evidence="1">
    <location>
        <begin position="37"/>
        <end position="46"/>
    </location>
</feature>
<feature type="compositionally biased region" description="Pro residues" evidence="1">
    <location>
        <begin position="273"/>
        <end position="283"/>
    </location>
</feature>
<feature type="compositionally biased region" description="Basic residues" evidence="1">
    <location>
        <begin position="97"/>
        <end position="114"/>
    </location>
</feature>
<dbReference type="OMA" id="RPYEHSG"/>
<evidence type="ECO:0000313" key="3">
    <source>
        <dbReference type="Proteomes" id="UP000007303"/>
    </source>
</evidence>
<feature type="compositionally biased region" description="Low complexity" evidence="1">
    <location>
        <begin position="79"/>
        <end position="90"/>
    </location>
</feature>
<dbReference type="GeneTree" id="ENSGT00410000026585"/>
<dbReference type="STRING" id="99883.ENSTNIP00000012915"/>
<dbReference type="Ensembl" id="ENSTNIT00000013107.1">
    <property type="protein sequence ID" value="ENSTNIP00000012915.1"/>
    <property type="gene ID" value="ENSTNIG00000010020.1"/>
</dbReference>
<feature type="compositionally biased region" description="Basic and acidic residues" evidence="1">
    <location>
        <begin position="408"/>
        <end position="424"/>
    </location>
</feature>
<feature type="compositionally biased region" description="Basic and acidic residues" evidence="1">
    <location>
        <begin position="500"/>
        <end position="511"/>
    </location>
</feature>
<feature type="region of interest" description="Disordered" evidence="1">
    <location>
        <begin position="399"/>
        <end position="575"/>
    </location>
</feature>
<sequence>MARPHFGPPRLKPSALIRPYRDGHSSRANEGNYSPDSKSRRDDQDYPVKAPYNSRESRGRGRTPLMGEQREPRFNHWRSSSQDSYQSYPPKMELHHNQRRPSSPRHNRPPHHHFTPGCAPTRGYHSQRGRPFHAHPSDRQSPSSRHFHSHPADRRPEWAPPYRGFFRGHKRHPAFVHPDYRNRDPRGNYSPRERHHEYTGHGMKRWNEAGGYSHPYNGEHRPYNSQRSPREMHGRGLMPERWSSDQDSRRQRGPEERQGSRSHSRERAQDVPHLPPLRPPPWKRGPSPSSYHHDPQERPLSGPPRKRMRSDIRIPPTDGPQEYESPKHPRFQPLNVARPFGGKPLSFRDKSFLEKSRQVRAESLMKLKLPPYIKPRVGLGGSVSREDISSILALRKKRFQSNIPLSKLEPREKPQQSTSKEDSTTKSSPTDSDSSKEQVESHRALNKRRSSPIEKRDLVVLSHWDSSSKDGSPRKSQSPNSKPGTSQVSKASDSRSLPGEQKRIRYLDKSSYRPFSTIHDHRTGRPFRRPGPGPFQRPRFPGGFRRPGPEMSANRRPLMESFVPRPYPPQKPTFRTSQNILYKYRSMRVIRQHPRYNSGPRQQHW</sequence>
<dbReference type="AlphaFoldDB" id="H3CXD0"/>
<feature type="compositionally biased region" description="Pro residues" evidence="1">
    <location>
        <begin position="1"/>
        <end position="11"/>
    </location>
</feature>
<name>H3CXD0_TETNG</name>
<reference evidence="3" key="1">
    <citation type="journal article" date="2004" name="Nature">
        <title>Genome duplication in the teleost fish Tetraodon nigroviridis reveals the early vertebrate proto-karyotype.</title>
        <authorList>
            <person name="Jaillon O."/>
            <person name="Aury J.-M."/>
            <person name="Brunet F."/>
            <person name="Petit J.-L."/>
            <person name="Stange-Thomann N."/>
            <person name="Mauceli E."/>
            <person name="Bouneau L."/>
            <person name="Fischer C."/>
            <person name="Ozouf-Costaz C."/>
            <person name="Bernot A."/>
            <person name="Nicaud S."/>
            <person name="Jaffe D."/>
            <person name="Fisher S."/>
            <person name="Lutfalla G."/>
            <person name="Dossat C."/>
            <person name="Segurens B."/>
            <person name="Dasilva C."/>
            <person name="Salanoubat M."/>
            <person name="Levy M."/>
            <person name="Boudet N."/>
            <person name="Castellano S."/>
            <person name="Anthouard V."/>
            <person name="Jubin C."/>
            <person name="Castelli V."/>
            <person name="Katinka M."/>
            <person name="Vacherie B."/>
            <person name="Biemont C."/>
            <person name="Skalli Z."/>
            <person name="Cattolico L."/>
            <person name="Poulain J."/>
            <person name="De Berardinis V."/>
            <person name="Cruaud C."/>
            <person name="Duprat S."/>
            <person name="Brottier P."/>
            <person name="Coutanceau J.-P."/>
            <person name="Gouzy J."/>
            <person name="Parra G."/>
            <person name="Lardier G."/>
            <person name="Chapple C."/>
            <person name="McKernan K.J."/>
            <person name="McEwan P."/>
            <person name="Bosak S."/>
            <person name="Kellis M."/>
            <person name="Volff J.-N."/>
            <person name="Guigo R."/>
            <person name="Zody M.C."/>
            <person name="Mesirov J."/>
            <person name="Lindblad-Toh K."/>
            <person name="Birren B."/>
            <person name="Nusbaum C."/>
            <person name="Kahn D."/>
            <person name="Robinson-Rechavi M."/>
            <person name="Laudet V."/>
            <person name="Schachter V."/>
            <person name="Quetier F."/>
            <person name="Saurin W."/>
            <person name="Scarpelli C."/>
            <person name="Wincker P."/>
            <person name="Lander E.S."/>
            <person name="Weissenbach J."/>
            <person name="Roest Crollius H."/>
        </authorList>
    </citation>
    <scope>NUCLEOTIDE SEQUENCE [LARGE SCALE GENOMIC DNA]</scope>
</reference>
<feature type="compositionally biased region" description="Polar residues" evidence="1">
    <location>
        <begin position="474"/>
        <end position="495"/>
    </location>
</feature>
<feature type="compositionally biased region" description="Low complexity" evidence="1">
    <location>
        <begin position="536"/>
        <end position="546"/>
    </location>
</feature>